<reference evidence="3 4" key="1">
    <citation type="journal article" date="2009" name="Nature">
        <title>The Sorghum bicolor genome and the diversification of grasses.</title>
        <authorList>
            <person name="Paterson A.H."/>
            <person name="Bowers J.E."/>
            <person name="Bruggmann R."/>
            <person name="Dubchak I."/>
            <person name="Grimwood J."/>
            <person name="Gundlach H."/>
            <person name="Haberer G."/>
            <person name="Hellsten U."/>
            <person name="Mitros T."/>
            <person name="Poliakov A."/>
            <person name="Schmutz J."/>
            <person name="Spannagl M."/>
            <person name="Tang H."/>
            <person name="Wang X."/>
            <person name="Wicker T."/>
            <person name="Bharti A.K."/>
            <person name="Chapman J."/>
            <person name="Feltus F.A."/>
            <person name="Gowik U."/>
            <person name="Grigoriev I.V."/>
            <person name="Lyons E."/>
            <person name="Maher C.A."/>
            <person name="Martis M."/>
            <person name="Narechania A."/>
            <person name="Otillar R.P."/>
            <person name="Penning B.W."/>
            <person name="Salamov A.A."/>
            <person name="Wang Y."/>
            <person name="Zhang L."/>
            <person name="Carpita N.C."/>
            <person name="Freeling M."/>
            <person name="Gingle A.R."/>
            <person name="Hash C.T."/>
            <person name="Keller B."/>
            <person name="Klein P."/>
            <person name="Kresovich S."/>
            <person name="McCann M.C."/>
            <person name="Ming R."/>
            <person name="Peterson D.G."/>
            <person name="Mehboob-ur-Rahman"/>
            <person name="Ware D."/>
            <person name="Westhoff P."/>
            <person name="Mayer K.F."/>
            <person name="Messing J."/>
            <person name="Rokhsar D.S."/>
        </authorList>
    </citation>
    <scope>NUCLEOTIDE SEQUENCE [LARGE SCALE GENOMIC DNA]</scope>
    <source>
        <strain evidence="4">cv. BTx623</strain>
    </source>
</reference>
<evidence type="ECO:0000313" key="3">
    <source>
        <dbReference type="EMBL" id="KXG37394.1"/>
    </source>
</evidence>
<dbReference type="InterPro" id="IPR011676">
    <property type="entry name" value="DUF1618"/>
</dbReference>
<feature type="domain" description="DUF1618" evidence="2">
    <location>
        <begin position="271"/>
        <end position="399"/>
    </location>
</feature>
<dbReference type="PANTHER" id="PTHR33074">
    <property type="entry name" value="EXPRESSED PROTEIN-RELATED"/>
    <property type="match status" value="1"/>
</dbReference>
<dbReference type="ExpressionAtlas" id="A0A1B6QHJ5">
    <property type="expression patterns" value="baseline"/>
</dbReference>
<dbReference type="eggNOG" id="ENOG502R3CR">
    <property type="taxonomic scope" value="Eukaryota"/>
</dbReference>
<dbReference type="PANTHER" id="PTHR33074:SF128">
    <property type="entry name" value="EXPRESSED PROTEIN"/>
    <property type="match status" value="1"/>
</dbReference>
<feature type="compositionally biased region" description="Basic residues" evidence="1">
    <location>
        <begin position="142"/>
        <end position="152"/>
    </location>
</feature>
<dbReference type="EMBL" id="CM000760">
    <property type="protein sequence ID" value="KXG37393.1"/>
    <property type="molecule type" value="Genomic_DNA"/>
</dbReference>
<dbReference type="AlphaFoldDB" id="A0A1B6QHJ5"/>
<reference evidence="4" key="3">
    <citation type="journal article" date="2018" name="Plant J.">
        <title>The Sorghum bicolor reference genome: improved assembly, gene annotations, a transcriptome atlas, and signatures of genome organization.</title>
        <authorList>
            <person name="McCormick R.F."/>
            <person name="Truong S.K."/>
            <person name="Sreedasyam A."/>
            <person name="Jenkins J."/>
            <person name="Shu S."/>
            <person name="Sims D."/>
            <person name="Kennedy M."/>
            <person name="Amirebrahimi M."/>
            <person name="Weers B.D."/>
            <person name="McKinley B."/>
            <person name="Mattison A."/>
            <person name="Morishige D.T."/>
            <person name="Grimwood J."/>
            <person name="Schmutz J."/>
            <person name="Mullet J.E."/>
        </authorList>
    </citation>
    <scope>NUCLEOTIDE SEQUENCE [LARGE SCALE GENOMIC DNA]</scope>
    <source>
        <strain evidence="4">cv. BTx623</strain>
    </source>
</reference>
<dbReference type="EMBL" id="CM000760">
    <property type="protein sequence ID" value="KXG37394.1"/>
    <property type="molecule type" value="Genomic_DNA"/>
</dbReference>
<gene>
    <name evidence="3" type="ORF">SORBI_3001G064000</name>
</gene>
<dbReference type="Gramene" id="KXG37394">
    <property type="protein sequence ID" value="KXG37394"/>
    <property type="gene ID" value="SORBI_3001G064000"/>
</dbReference>
<evidence type="ECO:0000256" key="1">
    <source>
        <dbReference type="SAM" id="MobiDB-lite"/>
    </source>
</evidence>
<organism evidence="3 4">
    <name type="scientific">Sorghum bicolor</name>
    <name type="common">Sorghum</name>
    <name type="synonym">Sorghum vulgare</name>
    <dbReference type="NCBI Taxonomy" id="4558"/>
    <lineage>
        <taxon>Eukaryota</taxon>
        <taxon>Viridiplantae</taxon>
        <taxon>Streptophyta</taxon>
        <taxon>Embryophyta</taxon>
        <taxon>Tracheophyta</taxon>
        <taxon>Spermatophyta</taxon>
        <taxon>Magnoliopsida</taxon>
        <taxon>Liliopsida</taxon>
        <taxon>Poales</taxon>
        <taxon>Poaceae</taxon>
        <taxon>PACMAD clade</taxon>
        <taxon>Panicoideae</taxon>
        <taxon>Andropogonodae</taxon>
        <taxon>Andropogoneae</taxon>
        <taxon>Sorghinae</taxon>
        <taxon>Sorghum</taxon>
    </lineage>
</organism>
<accession>A0A1B6QHJ5</accession>
<dbReference type="Gramene" id="KXG37393">
    <property type="protein sequence ID" value="KXG37393"/>
    <property type="gene ID" value="SORBI_3001G064000"/>
</dbReference>
<sequence length="535" mass="60019">MSAAMSAAAASAAASPPKWVMLERFVFRMDEAFPDEDKLPIRASGITRWEAPFDIAFELAEPPAISRLYARLPGFPDPLKQVPLAILASHQHLVLFRVCIEDDTFDLRQELFIYSASDADDPSKLKALPACMDYPLHGGGRGGRRRRRRRPPPNKEQRPRLMAVRSMGILCRDQQEFVVAELRLFRPGRCPDPKVCAPEVFADIFWLHKLAVPTGAIEGKWNSCRVPIRSFCKKPDGNGILGFENPDPDDTWQLCIWQTDTVIPVGRWLCWIDYYRGILFCDVFGDPTPTVSFLRFPLDEFPIRGKPSSWLYRGASDVGGRKLKFVDIARHDGVGYGALKTSVGGFTITCHTLSLESMEWKKDYTVTSKELWSANAPKDLPRHILMFPQVDIYRPHVVHFLCCDYEYVMMKMWVVTIDMSTRIVESCSQYLNGLADLHTDKIELTQVKSAFPLPFLSSEFSKFLSSARPWAPAARVLTRASVTAPSAASFKTHGLVDVLVCSGRPCTPALRVLTRGLFAAPSSASFTPRGLVEVL</sequence>
<evidence type="ECO:0000259" key="2">
    <source>
        <dbReference type="Pfam" id="PF07762"/>
    </source>
</evidence>
<dbReference type="OrthoDB" id="672705at2759"/>
<dbReference type="Pfam" id="PF07762">
    <property type="entry name" value="DUF1618"/>
    <property type="match status" value="1"/>
</dbReference>
<name>A0A1B6QHJ5_SORBI</name>
<dbReference type="FunCoup" id="A0A1B6QHJ5">
    <property type="interactions" value="372"/>
</dbReference>
<keyword evidence="4" id="KW-1185">Reference proteome</keyword>
<protein>
    <recommendedName>
        <fullName evidence="2">DUF1618 domain-containing protein</fullName>
    </recommendedName>
</protein>
<evidence type="ECO:0000313" key="4">
    <source>
        <dbReference type="Proteomes" id="UP000000768"/>
    </source>
</evidence>
<proteinExistence type="predicted"/>
<reference evidence="3" key="2">
    <citation type="submission" date="2017-02" db="EMBL/GenBank/DDBJ databases">
        <title>WGS assembly of Sorghum bicolor.</title>
        <authorList>
            <person name="Paterson A."/>
            <person name="Mullet J."/>
            <person name="Bowers J."/>
            <person name="Bruggmann R."/>
            <person name="Dubchak I."/>
            <person name="Grimwood J."/>
            <person name="Gundlach H."/>
            <person name="Haberer G."/>
            <person name="Hellsten U."/>
            <person name="Mitros T."/>
            <person name="Poliakov A."/>
            <person name="Schmutz J."/>
            <person name="Spannagl M."/>
            <person name="Tang H."/>
            <person name="Wang X."/>
            <person name="Wicker T."/>
            <person name="Bharti A."/>
            <person name="Chapman J."/>
            <person name="Feltus F."/>
            <person name="Gowik U."/>
            <person name="Grigoriev I."/>
            <person name="Lyons E."/>
            <person name="Maher C."/>
            <person name="Martis M."/>
            <person name="Narechania A."/>
            <person name="Otillar R."/>
            <person name="Penning B."/>
            <person name="Salamov A."/>
            <person name="Wang Y."/>
            <person name="Zhang L."/>
            <person name="Carpita N."/>
            <person name="Freeling M."/>
            <person name="Gingle A."/>
            <person name="Hash C."/>
            <person name="Keller B."/>
            <person name="Klein P."/>
            <person name="Kresovich S."/>
            <person name="Mccann M."/>
            <person name="Ming R."/>
            <person name="Peterson D."/>
            <person name="Rahman M."/>
            <person name="Ware D."/>
            <person name="Westhoff P."/>
            <person name="Mayer K."/>
            <person name="Messing J."/>
            <person name="Sims D."/>
            <person name="Jenkins J."/>
            <person name="Shu S."/>
            <person name="Rokhsar D."/>
        </authorList>
    </citation>
    <scope>NUCLEOTIDE SEQUENCE</scope>
</reference>
<dbReference type="InParanoid" id="A0A1B6QHJ5"/>
<feature type="region of interest" description="Disordered" evidence="1">
    <location>
        <begin position="136"/>
        <end position="158"/>
    </location>
</feature>
<dbReference type="Proteomes" id="UP000000768">
    <property type="component" value="Chromosome 1"/>
</dbReference>